<gene>
    <name evidence="2" type="ORF">JOC48_003175</name>
</gene>
<accession>A0ABS2N3F0</accession>
<dbReference type="GO" id="GO:0051301">
    <property type="term" value="P:cell division"/>
    <property type="evidence" value="ECO:0007669"/>
    <property type="project" value="UniProtKB-KW"/>
</dbReference>
<evidence type="ECO:0000313" key="2">
    <source>
        <dbReference type="EMBL" id="MBM7572644.1"/>
    </source>
</evidence>
<keyword evidence="2" id="KW-0131">Cell cycle</keyword>
<dbReference type="Gene3D" id="6.10.250.660">
    <property type="match status" value="1"/>
</dbReference>
<dbReference type="EMBL" id="JAFBDR010000019">
    <property type="protein sequence ID" value="MBM7572644.1"/>
    <property type="molecule type" value="Genomic_DNA"/>
</dbReference>
<evidence type="ECO:0000256" key="1">
    <source>
        <dbReference type="SAM" id="Coils"/>
    </source>
</evidence>
<evidence type="ECO:0000313" key="3">
    <source>
        <dbReference type="Proteomes" id="UP001296943"/>
    </source>
</evidence>
<comment type="caution">
    <text evidence="2">The sequence shown here is derived from an EMBL/GenBank/DDBJ whole genome shotgun (WGS) entry which is preliminary data.</text>
</comment>
<keyword evidence="3" id="KW-1185">Reference proteome</keyword>
<dbReference type="Proteomes" id="UP001296943">
    <property type="component" value="Unassembled WGS sequence"/>
</dbReference>
<organism evidence="2 3">
    <name type="scientific">Aquibacillus albus</name>
    <dbReference type="NCBI Taxonomy" id="1168171"/>
    <lineage>
        <taxon>Bacteria</taxon>
        <taxon>Bacillati</taxon>
        <taxon>Bacillota</taxon>
        <taxon>Bacilli</taxon>
        <taxon>Bacillales</taxon>
        <taxon>Bacillaceae</taxon>
        <taxon>Aquibacillus</taxon>
    </lineage>
</organism>
<dbReference type="PANTHER" id="PTHR35794">
    <property type="entry name" value="CELL DIVISION PROTEIN DIVIVA"/>
    <property type="match status" value="1"/>
</dbReference>
<keyword evidence="2" id="KW-0132">Cell division</keyword>
<protein>
    <submittedName>
        <fullName evidence="2">Cell division septum initiation protein DivIVA</fullName>
    </submittedName>
</protein>
<sequence length="262" mass="31018">MEEKQMIPEDFEKIISQKKFSRSVQGYNPKQVDRYLKKMTGYYWELYEEKQTLETKISHYEKQDKYLSQALIRVEESSEKIKHQSKIEAEQIIQQAKKDAEHMKQEATTCVQQLKKQVVEEQQAFVQQLNQNRKTYEEQTKGLIEGIYFAVRSKVNSLHEELNKELEDYVRTLEDTMQQTDYIENMKVETNKKMNTEDRWRVKEEELLVGYALKDDIKDNEGNIVVAKSTVITPNVIQLLIDKELYGELFAVIGDEVDERCP</sequence>
<keyword evidence="1" id="KW-0175">Coiled coil</keyword>
<dbReference type="SUPFAM" id="SSF58113">
    <property type="entry name" value="Apolipoprotein A-I"/>
    <property type="match status" value="1"/>
</dbReference>
<dbReference type="Pfam" id="PF05103">
    <property type="entry name" value="DivIVA"/>
    <property type="match status" value="1"/>
</dbReference>
<proteinExistence type="predicted"/>
<dbReference type="InterPro" id="IPR007793">
    <property type="entry name" value="DivIVA_fam"/>
</dbReference>
<dbReference type="PANTHER" id="PTHR35794:SF2">
    <property type="entry name" value="CELL DIVISION PROTEIN DIVIVA"/>
    <property type="match status" value="1"/>
</dbReference>
<reference evidence="2 3" key="1">
    <citation type="submission" date="2021-01" db="EMBL/GenBank/DDBJ databases">
        <title>Genomic Encyclopedia of Type Strains, Phase IV (KMG-IV): sequencing the most valuable type-strain genomes for metagenomic binning, comparative biology and taxonomic classification.</title>
        <authorList>
            <person name="Goeker M."/>
        </authorList>
    </citation>
    <scope>NUCLEOTIDE SEQUENCE [LARGE SCALE GENOMIC DNA]</scope>
    <source>
        <strain evidence="2 3">DSM 23711</strain>
    </source>
</reference>
<feature type="coiled-coil region" evidence="1">
    <location>
        <begin position="43"/>
        <end position="179"/>
    </location>
</feature>
<name>A0ABS2N3F0_9BACI</name>